<evidence type="ECO:0000313" key="4">
    <source>
        <dbReference type="Proteomes" id="UP001589818"/>
    </source>
</evidence>
<accession>A0ABV6JJR1</accession>
<dbReference type="SUPFAM" id="SSF52540">
    <property type="entry name" value="P-loop containing nucleoside triphosphate hydrolases"/>
    <property type="match status" value="1"/>
</dbReference>
<keyword evidence="1 3" id="KW-0808">Transferase</keyword>
<evidence type="ECO:0000256" key="1">
    <source>
        <dbReference type="ARBA" id="ARBA00022679"/>
    </source>
</evidence>
<dbReference type="Proteomes" id="UP001589818">
    <property type="component" value="Unassembled WGS sequence"/>
</dbReference>
<organism evidence="3 4">
    <name type="scientific">Paenibacillus mendelii</name>
    <dbReference type="NCBI Taxonomy" id="206163"/>
    <lineage>
        <taxon>Bacteria</taxon>
        <taxon>Bacillati</taxon>
        <taxon>Bacillota</taxon>
        <taxon>Bacilli</taxon>
        <taxon>Bacillales</taxon>
        <taxon>Paenibacillaceae</taxon>
        <taxon>Paenibacillus</taxon>
    </lineage>
</organism>
<dbReference type="PANTHER" id="PTHR12788">
    <property type="entry name" value="PROTEIN-TYROSINE SULFOTRANSFERASE 2"/>
    <property type="match status" value="1"/>
</dbReference>
<keyword evidence="4" id="KW-1185">Reference proteome</keyword>
<feature type="coiled-coil region" evidence="2">
    <location>
        <begin position="352"/>
        <end position="386"/>
    </location>
</feature>
<dbReference type="InterPro" id="IPR026634">
    <property type="entry name" value="TPST-like"/>
</dbReference>
<dbReference type="Gene3D" id="3.40.50.300">
    <property type="entry name" value="P-loop containing nucleotide triphosphate hydrolases"/>
    <property type="match status" value="1"/>
</dbReference>
<name>A0ABV6JJR1_9BACL</name>
<dbReference type="RefSeq" id="WP_204817461.1">
    <property type="nucleotide sequence ID" value="NZ_JANHOF010000002.1"/>
</dbReference>
<dbReference type="EMBL" id="JBHLVF010000047">
    <property type="protein sequence ID" value="MFC0395927.1"/>
    <property type="molecule type" value="Genomic_DNA"/>
</dbReference>
<evidence type="ECO:0000256" key="2">
    <source>
        <dbReference type="SAM" id="Coils"/>
    </source>
</evidence>
<gene>
    <name evidence="3" type="ORF">ACFFJ8_31725</name>
</gene>
<sequence length="410" mass="47546">MIDSKGNNLIFLLSTPRSGSSLATVMLQNHSKIFATQEMWFLMSLYDLHLAPQRPYGGKEIVKQFFNGVLPNDTYNRACRAFALQAYNELLQSSAGAEMLIDKSPRYYYILEFLDALFPQSKRIWLIRNPLAVIASYKKVNKHVGDRFQLKEDLLNPKFNIKMADITIGLLRYSNYFAKENPHSHRLYYEKMVMNPQEELHKLCNFLGITYEDGLEKYGDFMDTPKTDLYFSMGVGDPFVGQHKEPHLDSLNIWREVLDKQEVEMYCRVLGSKLFHDLGYSKQLEEAERWTGVRFDANPDEELLQLRTRQLAEASGCQWTENYQLSTAGGLTDDKLDLPAISTDHEAVHPQVLQLQITLRALEKRLEKSHNEQKQLRSKLDHTKRKIERVKSIIPFGNHLSQWASAYLNK</sequence>
<dbReference type="InterPro" id="IPR027417">
    <property type="entry name" value="P-loop_NTPase"/>
</dbReference>
<dbReference type="PANTHER" id="PTHR12788:SF10">
    <property type="entry name" value="PROTEIN-TYROSINE SULFOTRANSFERASE"/>
    <property type="match status" value="1"/>
</dbReference>
<evidence type="ECO:0000313" key="3">
    <source>
        <dbReference type="EMBL" id="MFC0395927.1"/>
    </source>
</evidence>
<comment type="caution">
    <text evidence="3">The sequence shown here is derived from an EMBL/GenBank/DDBJ whole genome shotgun (WGS) entry which is preliminary data.</text>
</comment>
<dbReference type="GO" id="GO:0016740">
    <property type="term" value="F:transferase activity"/>
    <property type="evidence" value="ECO:0007669"/>
    <property type="project" value="UniProtKB-KW"/>
</dbReference>
<keyword evidence="2" id="KW-0175">Coiled coil</keyword>
<dbReference type="Pfam" id="PF13469">
    <property type="entry name" value="Sulfotransfer_3"/>
    <property type="match status" value="1"/>
</dbReference>
<proteinExistence type="predicted"/>
<reference evidence="3 4" key="1">
    <citation type="submission" date="2024-09" db="EMBL/GenBank/DDBJ databases">
        <authorList>
            <person name="Sun Q."/>
            <person name="Mori K."/>
        </authorList>
    </citation>
    <scope>NUCLEOTIDE SEQUENCE [LARGE SCALE GENOMIC DNA]</scope>
    <source>
        <strain evidence="3 4">CCM 4839</strain>
    </source>
</reference>
<dbReference type="EC" id="2.8.2.-" evidence="3"/>
<protein>
    <submittedName>
        <fullName evidence="3">Sulfotransferase</fullName>
        <ecNumber evidence="3">2.8.2.-</ecNumber>
    </submittedName>
</protein>